<gene>
    <name evidence="6" type="primary">LOC101852581</name>
</gene>
<dbReference type="PROSITE" id="PS50297">
    <property type="entry name" value="ANK_REP_REGION"/>
    <property type="match status" value="2"/>
</dbReference>
<proteinExistence type="predicted"/>
<dbReference type="GeneID" id="101852581"/>
<dbReference type="PROSITE" id="PS50088">
    <property type="entry name" value="ANK_REPEAT"/>
    <property type="match status" value="2"/>
</dbReference>
<keyword evidence="5" id="KW-1185">Reference proteome</keyword>
<reference evidence="6" key="1">
    <citation type="submission" date="2025-08" db="UniProtKB">
        <authorList>
            <consortium name="RefSeq"/>
        </authorList>
    </citation>
    <scope>IDENTIFICATION</scope>
</reference>
<dbReference type="InterPro" id="IPR036770">
    <property type="entry name" value="Ankyrin_rpt-contain_sf"/>
</dbReference>
<feature type="compositionally biased region" description="Basic residues" evidence="4">
    <location>
        <begin position="248"/>
        <end position="258"/>
    </location>
</feature>
<dbReference type="RefSeq" id="XP_005088855.2">
    <property type="nucleotide sequence ID" value="XM_005088798.3"/>
</dbReference>
<evidence type="ECO:0000256" key="3">
    <source>
        <dbReference type="PROSITE-ProRule" id="PRU00023"/>
    </source>
</evidence>
<dbReference type="Gene3D" id="1.25.40.20">
    <property type="entry name" value="Ankyrin repeat-containing domain"/>
    <property type="match status" value="1"/>
</dbReference>
<dbReference type="PANTHER" id="PTHR24171:SF9">
    <property type="entry name" value="ANKYRIN REPEAT DOMAIN-CONTAINING PROTEIN 39"/>
    <property type="match status" value="1"/>
</dbReference>
<dbReference type="Pfam" id="PF13637">
    <property type="entry name" value="Ank_4"/>
    <property type="match status" value="1"/>
</dbReference>
<feature type="region of interest" description="Disordered" evidence="4">
    <location>
        <begin position="231"/>
        <end position="275"/>
    </location>
</feature>
<evidence type="ECO:0000256" key="2">
    <source>
        <dbReference type="ARBA" id="ARBA00023043"/>
    </source>
</evidence>
<evidence type="ECO:0000313" key="5">
    <source>
        <dbReference type="Proteomes" id="UP000694888"/>
    </source>
</evidence>
<feature type="region of interest" description="Disordered" evidence="4">
    <location>
        <begin position="1"/>
        <end position="29"/>
    </location>
</feature>
<protein>
    <submittedName>
        <fullName evidence="6">Ankyrin repeat domain-containing protein 45</fullName>
    </submittedName>
</protein>
<sequence>MALETENAPEAEAEPGSRNEGEEEEETEQLLPDTTIVTHCIYKNDPQRLVKCFEDDTDPYKEEIAELLNERDDDGKSPLDVAACLGRIELTRELLHRGADINEFTQKGYSCLHFAAAWGRLPVLKLHIEHGGNLQQRNTHGERPRETAMRYTQMECVDYCAKAMLQECIRTTQESITDADKAVAGRITKEERNIALNTCKEKQEWLDNSPEPTTQDFLSHRVALLEICTPVVQKLSEPPPEKGSAARPRSKTRSKSGKKSAGPQFNPQKGKKKGK</sequence>
<dbReference type="InterPro" id="IPR029048">
    <property type="entry name" value="HSP70_C_sf"/>
</dbReference>
<keyword evidence="1" id="KW-0677">Repeat</keyword>
<organism evidence="5 6">
    <name type="scientific">Aplysia californica</name>
    <name type="common">California sea hare</name>
    <dbReference type="NCBI Taxonomy" id="6500"/>
    <lineage>
        <taxon>Eukaryota</taxon>
        <taxon>Metazoa</taxon>
        <taxon>Spiralia</taxon>
        <taxon>Lophotrochozoa</taxon>
        <taxon>Mollusca</taxon>
        <taxon>Gastropoda</taxon>
        <taxon>Heterobranchia</taxon>
        <taxon>Euthyneura</taxon>
        <taxon>Tectipleura</taxon>
        <taxon>Aplysiida</taxon>
        <taxon>Aplysioidea</taxon>
        <taxon>Aplysiidae</taxon>
        <taxon>Aplysia</taxon>
    </lineage>
</organism>
<dbReference type="Proteomes" id="UP000694888">
    <property type="component" value="Unplaced"/>
</dbReference>
<evidence type="ECO:0000313" key="6">
    <source>
        <dbReference type="RefSeq" id="XP_005088855.2"/>
    </source>
</evidence>
<dbReference type="SUPFAM" id="SSF48403">
    <property type="entry name" value="Ankyrin repeat"/>
    <property type="match status" value="1"/>
</dbReference>
<dbReference type="SMART" id="SM00248">
    <property type="entry name" value="ANK"/>
    <property type="match status" value="2"/>
</dbReference>
<keyword evidence="2 3" id="KW-0040">ANK repeat</keyword>
<evidence type="ECO:0000256" key="1">
    <source>
        <dbReference type="ARBA" id="ARBA00022737"/>
    </source>
</evidence>
<dbReference type="Gene3D" id="1.20.1270.10">
    <property type="match status" value="1"/>
</dbReference>
<dbReference type="InterPro" id="IPR002110">
    <property type="entry name" value="Ankyrin_rpt"/>
</dbReference>
<evidence type="ECO:0000256" key="4">
    <source>
        <dbReference type="SAM" id="MobiDB-lite"/>
    </source>
</evidence>
<accession>A0ABM0J9Z1</accession>
<dbReference type="PANTHER" id="PTHR24171">
    <property type="entry name" value="ANKYRIN REPEAT DOMAIN-CONTAINING PROTEIN 39-RELATED"/>
    <property type="match status" value="1"/>
</dbReference>
<feature type="repeat" description="ANK" evidence="3">
    <location>
        <begin position="107"/>
        <end position="139"/>
    </location>
</feature>
<dbReference type="SUPFAM" id="SSF100934">
    <property type="entry name" value="Heat shock protein 70kD (HSP70), C-terminal subdomain"/>
    <property type="match status" value="1"/>
</dbReference>
<name>A0ABM0J9Z1_APLCA</name>
<feature type="repeat" description="ANK" evidence="3">
    <location>
        <begin position="74"/>
        <end position="106"/>
    </location>
</feature>